<feature type="region of interest" description="Disordered" evidence="1">
    <location>
        <begin position="1"/>
        <end position="23"/>
    </location>
</feature>
<organism evidence="2 3">
    <name type="scientific">Mytilus coruscus</name>
    <name type="common">Sea mussel</name>
    <dbReference type="NCBI Taxonomy" id="42192"/>
    <lineage>
        <taxon>Eukaryota</taxon>
        <taxon>Metazoa</taxon>
        <taxon>Spiralia</taxon>
        <taxon>Lophotrochozoa</taxon>
        <taxon>Mollusca</taxon>
        <taxon>Bivalvia</taxon>
        <taxon>Autobranchia</taxon>
        <taxon>Pteriomorphia</taxon>
        <taxon>Mytilida</taxon>
        <taxon>Mytiloidea</taxon>
        <taxon>Mytilidae</taxon>
        <taxon>Mytilinae</taxon>
        <taxon>Mytilus</taxon>
    </lineage>
</organism>
<feature type="compositionally biased region" description="Polar residues" evidence="1">
    <location>
        <begin position="140"/>
        <end position="152"/>
    </location>
</feature>
<dbReference type="Proteomes" id="UP000507470">
    <property type="component" value="Unassembled WGS sequence"/>
</dbReference>
<feature type="region of interest" description="Disordered" evidence="1">
    <location>
        <begin position="132"/>
        <end position="223"/>
    </location>
</feature>
<evidence type="ECO:0000313" key="3">
    <source>
        <dbReference type="Proteomes" id="UP000507470"/>
    </source>
</evidence>
<evidence type="ECO:0000256" key="1">
    <source>
        <dbReference type="SAM" id="MobiDB-lite"/>
    </source>
</evidence>
<feature type="compositionally biased region" description="Polar residues" evidence="1">
    <location>
        <begin position="169"/>
        <end position="182"/>
    </location>
</feature>
<accession>A0A6J8E647</accession>
<keyword evidence="3" id="KW-1185">Reference proteome</keyword>
<proteinExistence type="predicted"/>
<dbReference type="EMBL" id="CACVKT020008622">
    <property type="protein sequence ID" value="CAC5416299.1"/>
    <property type="molecule type" value="Genomic_DNA"/>
</dbReference>
<gene>
    <name evidence="2" type="ORF">MCOR_48935</name>
</gene>
<name>A0A6J8E647_MYTCO</name>
<sequence length="223" mass="24529">MFPYSGSPRGRENTHGGPHLQEASGLRSTDASLYAMFFFLVLDVTMTSTNDLSTTISSIIFQYMPLETPYISTSLSPVISVYKNSTVPVATTMAYPESSQRPETPMSTPDQEPYSLDISSSVQYIFDQDFIQDDDADTPGNESQDINATTGNEPRDINATTGDEPVVINGTTVDESQDIKTTTGDEHQDTNDTTVDEPQVITETTGDEPQDINTTDERKWIDT</sequence>
<evidence type="ECO:0000313" key="2">
    <source>
        <dbReference type="EMBL" id="CAC5416299.1"/>
    </source>
</evidence>
<protein>
    <submittedName>
        <fullName evidence="2">Uncharacterized protein</fullName>
    </submittedName>
</protein>
<reference evidence="2 3" key="1">
    <citation type="submission" date="2020-06" db="EMBL/GenBank/DDBJ databases">
        <authorList>
            <person name="Li R."/>
            <person name="Bekaert M."/>
        </authorList>
    </citation>
    <scope>NUCLEOTIDE SEQUENCE [LARGE SCALE GENOMIC DNA]</scope>
    <source>
        <strain evidence="3">wild</strain>
    </source>
</reference>
<dbReference type="AlphaFoldDB" id="A0A6J8E647"/>